<feature type="non-terminal residue" evidence="1">
    <location>
        <position position="141"/>
    </location>
</feature>
<comment type="caution">
    <text evidence="1">The sequence shown here is derived from an EMBL/GenBank/DDBJ whole genome shotgun (WGS) entry which is preliminary data.</text>
</comment>
<keyword evidence="2" id="KW-1185">Reference proteome</keyword>
<protein>
    <submittedName>
        <fullName evidence="1">Uncharacterized protein</fullName>
    </submittedName>
</protein>
<evidence type="ECO:0000313" key="2">
    <source>
        <dbReference type="Proteomes" id="UP000673691"/>
    </source>
</evidence>
<dbReference type="AlphaFoldDB" id="A0A8H8A0P8"/>
<evidence type="ECO:0000313" key="1">
    <source>
        <dbReference type="EMBL" id="KAG5462722.1"/>
    </source>
</evidence>
<reference evidence="1 2" key="1">
    <citation type="journal article" name="Sci. Rep.">
        <title>Genome-scale phylogenetic analyses confirm Olpidium as the closest living zoosporic fungus to the non-flagellated, terrestrial fungi.</title>
        <authorList>
            <person name="Chang Y."/>
            <person name="Rochon D."/>
            <person name="Sekimoto S."/>
            <person name="Wang Y."/>
            <person name="Chovatia M."/>
            <person name="Sandor L."/>
            <person name="Salamov A."/>
            <person name="Grigoriev I.V."/>
            <person name="Stajich J.E."/>
            <person name="Spatafora J.W."/>
        </authorList>
    </citation>
    <scope>NUCLEOTIDE SEQUENCE [LARGE SCALE GENOMIC DNA]</scope>
    <source>
        <strain evidence="1">S191</strain>
    </source>
</reference>
<accession>A0A8H8A0P8</accession>
<dbReference type="Proteomes" id="UP000673691">
    <property type="component" value="Unassembled WGS sequence"/>
</dbReference>
<gene>
    <name evidence="1" type="ORF">BJ554DRAFT_3857</name>
</gene>
<sequence length="141" mass="15288">MALRPELPTAITAATRAVNEYRNVADTWWSDNARKGLQVKIEVRDLVVGMVNFLNTSHAQILFQVLEGVTLPLALEALLADREGLQAWAEAPVGWPPEHPVWASLGALLGHHAECLPGTPPSANCVALEGLMNLGPGRRIR</sequence>
<proteinExistence type="predicted"/>
<name>A0A8H8A0P8_9FUNG</name>
<dbReference type="EMBL" id="JAEFCI010001717">
    <property type="protein sequence ID" value="KAG5462722.1"/>
    <property type="molecule type" value="Genomic_DNA"/>
</dbReference>
<organism evidence="1 2">
    <name type="scientific">Olpidium bornovanus</name>
    <dbReference type="NCBI Taxonomy" id="278681"/>
    <lineage>
        <taxon>Eukaryota</taxon>
        <taxon>Fungi</taxon>
        <taxon>Fungi incertae sedis</taxon>
        <taxon>Olpidiomycota</taxon>
        <taxon>Olpidiomycotina</taxon>
        <taxon>Olpidiomycetes</taxon>
        <taxon>Olpidiales</taxon>
        <taxon>Olpidiaceae</taxon>
        <taxon>Olpidium</taxon>
    </lineage>
</organism>